<evidence type="ECO:0000256" key="5">
    <source>
        <dbReference type="ARBA" id="ARBA00023288"/>
    </source>
</evidence>
<dbReference type="InterPro" id="IPR051434">
    <property type="entry name" value="DnaJ_C_subfamily_member5"/>
</dbReference>
<organism evidence="8 9">
    <name type="scientific">Heterostelium pallidum (strain ATCC 26659 / Pp 5 / PN500)</name>
    <name type="common">Cellular slime mold</name>
    <name type="synonym">Polysphondylium pallidum</name>
    <dbReference type="NCBI Taxonomy" id="670386"/>
    <lineage>
        <taxon>Eukaryota</taxon>
        <taxon>Amoebozoa</taxon>
        <taxon>Evosea</taxon>
        <taxon>Eumycetozoa</taxon>
        <taxon>Dictyostelia</taxon>
        <taxon>Acytosteliales</taxon>
        <taxon>Acytosteliaceae</taxon>
        <taxon>Heterostelium</taxon>
    </lineage>
</organism>
<dbReference type="InterPro" id="IPR036869">
    <property type="entry name" value="J_dom_sf"/>
</dbReference>
<dbReference type="PRINTS" id="PR00625">
    <property type="entry name" value="JDOMAIN"/>
</dbReference>
<dbReference type="Proteomes" id="UP000001396">
    <property type="component" value="Unassembled WGS sequence"/>
</dbReference>
<feature type="domain" description="J" evidence="7">
    <location>
        <begin position="7"/>
        <end position="71"/>
    </location>
</feature>
<feature type="transmembrane region" description="Helical" evidence="6">
    <location>
        <begin position="114"/>
        <end position="136"/>
    </location>
</feature>
<dbReference type="Pfam" id="PF10269">
    <property type="entry name" value="Tmemb_185A"/>
    <property type="match status" value="1"/>
</dbReference>
<dbReference type="GO" id="GO:0005737">
    <property type="term" value="C:cytoplasm"/>
    <property type="evidence" value="ECO:0007669"/>
    <property type="project" value="UniProtKB-ARBA"/>
</dbReference>
<keyword evidence="4" id="KW-0143">Chaperone</keyword>
<comment type="subcellular location">
    <subcellularLocation>
        <location evidence="1">Membrane</location>
        <topology evidence="1">Lipid-anchor</topology>
    </subcellularLocation>
</comment>
<dbReference type="SUPFAM" id="SSF46565">
    <property type="entry name" value="Chaperone J-domain"/>
    <property type="match status" value="1"/>
</dbReference>
<dbReference type="InParanoid" id="D3AYN3"/>
<keyword evidence="6" id="KW-0812">Transmembrane</keyword>
<evidence type="ECO:0000256" key="2">
    <source>
        <dbReference type="ARBA" id="ARBA00023136"/>
    </source>
</evidence>
<gene>
    <name evidence="8" type="ORF">PPL_01296</name>
</gene>
<dbReference type="STRING" id="670386.D3AYN3"/>
<keyword evidence="6" id="KW-1133">Transmembrane helix</keyword>
<comment type="caution">
    <text evidence="8">The sequence shown here is derived from an EMBL/GenBank/DDBJ whole genome shotgun (WGS) entry which is preliminary data.</text>
</comment>
<evidence type="ECO:0000259" key="7">
    <source>
        <dbReference type="PROSITE" id="PS50076"/>
    </source>
</evidence>
<protein>
    <submittedName>
        <fullName evidence="8">Probable Heat shock protein</fullName>
    </submittedName>
</protein>
<keyword evidence="8" id="KW-0346">Stress response</keyword>
<evidence type="ECO:0000256" key="3">
    <source>
        <dbReference type="ARBA" id="ARBA00023139"/>
    </source>
</evidence>
<dbReference type="AlphaFoldDB" id="D3AYN3"/>
<keyword evidence="9" id="KW-1185">Reference proteome</keyword>
<dbReference type="EMBL" id="ADBJ01000004">
    <property type="protein sequence ID" value="EFA86060.1"/>
    <property type="molecule type" value="Genomic_DNA"/>
</dbReference>
<sequence length="259" mass="29503">MNFNTTRYYQLLGIETNATNEEIKRAYRQLALQYHPDRNPDPNAAEMFKEIHDAYEVLMDEKKRKIYDQYGENGLKLFEDDVLGEGAEVVGMMLSGSKFLLCILFLLLDGVVGWSWWINAIPVLVGLFIKFIVIIADQKSDAKHSQLDEVHKKDMSSLNSFFLCCYCFLLIPLVIFIALLVSHLDGKSYSMASVFIPIFIVLGLLFCVCCLFVPFFVCCKPGDDMDLPYGMEPPDFFTVVAARMQRPQKFLEQAGANNV</sequence>
<evidence type="ECO:0000313" key="8">
    <source>
        <dbReference type="EMBL" id="EFA86060.1"/>
    </source>
</evidence>
<dbReference type="PROSITE" id="PS50076">
    <property type="entry name" value="DNAJ_2"/>
    <property type="match status" value="1"/>
</dbReference>
<feature type="transmembrane region" description="Helical" evidence="6">
    <location>
        <begin position="89"/>
        <end position="108"/>
    </location>
</feature>
<dbReference type="Pfam" id="PF00226">
    <property type="entry name" value="DnaJ"/>
    <property type="match status" value="1"/>
</dbReference>
<dbReference type="SMART" id="SM00271">
    <property type="entry name" value="DnaJ"/>
    <property type="match status" value="1"/>
</dbReference>
<name>D3AYN3_HETP5</name>
<keyword evidence="3" id="KW-0564">Palmitate</keyword>
<reference evidence="8 9" key="1">
    <citation type="journal article" date="2011" name="Genome Res.">
        <title>Phylogeny-wide analysis of social amoeba genomes highlights ancient origins for complex intercellular communication.</title>
        <authorList>
            <person name="Heidel A.J."/>
            <person name="Lawal H.M."/>
            <person name="Felder M."/>
            <person name="Schilde C."/>
            <person name="Helps N.R."/>
            <person name="Tunggal B."/>
            <person name="Rivero F."/>
            <person name="John U."/>
            <person name="Schleicher M."/>
            <person name="Eichinger L."/>
            <person name="Platzer M."/>
            <person name="Noegel A.A."/>
            <person name="Schaap P."/>
            <person name="Gloeckner G."/>
        </authorList>
    </citation>
    <scope>NUCLEOTIDE SEQUENCE [LARGE SCALE GENOMIC DNA]</scope>
    <source>
        <strain evidence="9">ATCC 26659 / Pp 5 / PN500</strain>
    </source>
</reference>
<keyword evidence="2 6" id="KW-0472">Membrane</keyword>
<dbReference type="Gene3D" id="1.10.287.110">
    <property type="entry name" value="DnaJ domain"/>
    <property type="match status" value="1"/>
</dbReference>
<dbReference type="GO" id="GO:0016020">
    <property type="term" value="C:membrane"/>
    <property type="evidence" value="ECO:0007669"/>
    <property type="project" value="UniProtKB-SubCell"/>
</dbReference>
<keyword evidence="5" id="KW-0449">Lipoprotein</keyword>
<evidence type="ECO:0000256" key="1">
    <source>
        <dbReference type="ARBA" id="ARBA00004635"/>
    </source>
</evidence>
<evidence type="ECO:0000313" key="9">
    <source>
        <dbReference type="Proteomes" id="UP000001396"/>
    </source>
</evidence>
<dbReference type="PANTHER" id="PTHR44027">
    <property type="entry name" value="DNAJ HOMOLOG SUBFAMILY C MEMBER 5 HOMOLOG"/>
    <property type="match status" value="1"/>
</dbReference>
<dbReference type="PANTHER" id="PTHR44027:SF7">
    <property type="entry name" value="DNAJ HOMOLOG SUBFAMILY C MEMBER 5 HOMOLOG"/>
    <property type="match status" value="1"/>
</dbReference>
<dbReference type="RefSeq" id="XP_020438166.1">
    <property type="nucleotide sequence ID" value="XM_020572308.1"/>
</dbReference>
<dbReference type="InterPro" id="IPR001623">
    <property type="entry name" value="DnaJ_domain"/>
</dbReference>
<dbReference type="InterPro" id="IPR019396">
    <property type="entry name" value="TM_Fragile-X-F-assoc"/>
</dbReference>
<dbReference type="GeneID" id="31356826"/>
<evidence type="ECO:0000256" key="6">
    <source>
        <dbReference type="SAM" id="Phobius"/>
    </source>
</evidence>
<accession>D3AYN3</accession>
<proteinExistence type="predicted"/>
<dbReference type="PROSITE" id="PS00636">
    <property type="entry name" value="DNAJ_1"/>
    <property type="match status" value="1"/>
</dbReference>
<feature type="transmembrane region" description="Helical" evidence="6">
    <location>
        <begin position="194"/>
        <end position="217"/>
    </location>
</feature>
<dbReference type="CDD" id="cd06257">
    <property type="entry name" value="DnaJ"/>
    <property type="match status" value="1"/>
</dbReference>
<dbReference type="InterPro" id="IPR018253">
    <property type="entry name" value="DnaJ_domain_CS"/>
</dbReference>
<feature type="transmembrane region" description="Helical" evidence="6">
    <location>
        <begin position="157"/>
        <end position="182"/>
    </location>
</feature>
<evidence type="ECO:0000256" key="4">
    <source>
        <dbReference type="ARBA" id="ARBA00023186"/>
    </source>
</evidence>